<comment type="caution">
    <text evidence="53">The sequence shown here is derived from an EMBL/GenBank/DDBJ whole genome shotgun (WGS) entry which is preliminary data.</text>
</comment>
<evidence type="ECO:0000256" key="29">
    <source>
        <dbReference type="ARBA" id="ARBA00023163"/>
    </source>
</evidence>
<comment type="similarity">
    <text evidence="34">In the C-terminal section; belongs to the saccharopine dehydrogenase family.</text>
</comment>
<comment type="pathway">
    <text evidence="5">Amino-acid degradation; L-lysine degradation via saccharopine pathway; glutaryl-CoA from L-lysine: step 1/6.</text>
</comment>
<dbReference type="GO" id="GO:0003677">
    <property type="term" value="F:DNA binding"/>
    <property type="evidence" value="ECO:0007669"/>
    <property type="project" value="UniProtKB-KW"/>
</dbReference>
<keyword evidence="20 49" id="KW-0460">Magnesium</keyword>
<dbReference type="GO" id="GO:0033512">
    <property type="term" value="P:L-lysine catabolic process to acetyl-CoA via saccharopine"/>
    <property type="evidence" value="ECO:0007669"/>
    <property type="project" value="UniProtKB-UniPathway"/>
</dbReference>
<keyword evidence="29" id="KW-0804">Transcription</keyword>
<dbReference type="Gene3D" id="1.10.4080.10">
    <property type="entry name" value="ADP-ribosylation/Crystallin J1"/>
    <property type="match status" value="1"/>
</dbReference>
<keyword evidence="24" id="KW-0560">Oxidoreductase</keyword>
<organism evidence="53 54">
    <name type="scientific">Temnothorax longispinosus</name>
    <dbReference type="NCBI Taxonomy" id="300112"/>
    <lineage>
        <taxon>Eukaryota</taxon>
        <taxon>Metazoa</taxon>
        <taxon>Ecdysozoa</taxon>
        <taxon>Arthropoda</taxon>
        <taxon>Hexapoda</taxon>
        <taxon>Insecta</taxon>
        <taxon>Pterygota</taxon>
        <taxon>Neoptera</taxon>
        <taxon>Endopterygota</taxon>
        <taxon>Hymenoptera</taxon>
        <taxon>Apocrita</taxon>
        <taxon>Aculeata</taxon>
        <taxon>Formicoidea</taxon>
        <taxon>Formicidae</taxon>
        <taxon>Myrmicinae</taxon>
        <taxon>Temnothorax</taxon>
    </lineage>
</organism>
<dbReference type="SUPFAM" id="SSF101478">
    <property type="entry name" value="ADP-ribosylglycohydrolase"/>
    <property type="match status" value="1"/>
</dbReference>
<dbReference type="Gene3D" id="1.10.10.10">
    <property type="entry name" value="Winged helix-like DNA-binding domain superfamily/Winged helix DNA-binding domain"/>
    <property type="match status" value="1"/>
</dbReference>
<feature type="compositionally biased region" description="Gly residues" evidence="50">
    <location>
        <begin position="1530"/>
        <end position="1541"/>
    </location>
</feature>
<evidence type="ECO:0000256" key="2">
    <source>
        <dbReference type="ARBA" id="ARBA00004286"/>
    </source>
</evidence>
<feature type="binding site" evidence="49">
    <location>
        <position position="1809"/>
    </location>
    <ligand>
        <name>Mg(2+)</name>
        <dbReference type="ChEBI" id="CHEBI:18420"/>
        <label>1</label>
    </ligand>
</feature>
<comment type="function">
    <text evidence="33">TFIIF is a general transcription initiation factor that binds to RNA polymerase II and helps to recruit it to the initiation complex in collaboration with TFIIB. It promotes transcription elongation.</text>
</comment>
<evidence type="ECO:0000256" key="36">
    <source>
        <dbReference type="ARBA" id="ARBA00041057"/>
    </source>
</evidence>
<keyword evidence="18" id="KW-0227">DNA damage</keyword>
<keyword evidence="19" id="KW-0378">Hydrolase</keyword>
<evidence type="ECO:0000256" key="9">
    <source>
        <dbReference type="ARBA" id="ARBA00011245"/>
    </source>
</evidence>
<dbReference type="InterPro" id="IPR032095">
    <property type="entry name" value="Sacchrp_dh-like_C"/>
</dbReference>
<dbReference type="GO" id="GO:0004649">
    <property type="term" value="F:poly(ADP-ribose) glycohydrolase activity"/>
    <property type="evidence" value="ECO:0007669"/>
    <property type="project" value="UniProtKB-EC"/>
</dbReference>
<feature type="compositionally biased region" description="Basic and acidic residues" evidence="50">
    <location>
        <begin position="264"/>
        <end position="280"/>
    </location>
</feature>
<evidence type="ECO:0000256" key="18">
    <source>
        <dbReference type="ARBA" id="ARBA00022763"/>
    </source>
</evidence>
<dbReference type="GO" id="GO:0047131">
    <property type="term" value="F:saccharopine dehydrogenase (NAD+, L-glutamate-forming) activity"/>
    <property type="evidence" value="ECO:0007669"/>
    <property type="project" value="UniProtKB-EC"/>
</dbReference>
<evidence type="ECO:0000256" key="35">
    <source>
        <dbReference type="ARBA" id="ARBA00031523"/>
    </source>
</evidence>
<evidence type="ECO:0000256" key="50">
    <source>
        <dbReference type="SAM" id="MobiDB-lite"/>
    </source>
</evidence>
<dbReference type="EC" id="1.5.1.8" evidence="12"/>
<evidence type="ECO:0000256" key="46">
    <source>
        <dbReference type="ARBA" id="ARBA00055923"/>
    </source>
</evidence>
<keyword evidence="27" id="KW-0238">DNA-binding</keyword>
<evidence type="ECO:0000256" key="33">
    <source>
        <dbReference type="ARBA" id="ARBA00025232"/>
    </source>
</evidence>
<keyword evidence="17 49" id="KW-0479">Metal-binding</keyword>
<comment type="similarity">
    <text evidence="8">Belongs to the ADP-ribosylglycohydrolase family.</text>
</comment>
<comment type="pathway">
    <text evidence="6">Amino-acid degradation; L-lysine degradation via saccharopine pathway; glutaryl-CoA from L-lysine: step 2/6.</text>
</comment>
<dbReference type="Proteomes" id="UP000310200">
    <property type="component" value="Unassembled WGS sequence"/>
</dbReference>
<evidence type="ECO:0000256" key="34">
    <source>
        <dbReference type="ARBA" id="ARBA00025744"/>
    </source>
</evidence>
<evidence type="ECO:0000256" key="28">
    <source>
        <dbReference type="ARBA" id="ARBA00023128"/>
    </source>
</evidence>
<accession>A0A4S2KCL4</accession>
<evidence type="ECO:0000256" key="27">
    <source>
        <dbReference type="ARBA" id="ARBA00023125"/>
    </source>
</evidence>
<evidence type="ECO:0000313" key="53">
    <source>
        <dbReference type="EMBL" id="TGZ46800.1"/>
    </source>
</evidence>
<dbReference type="InterPro" id="IPR005097">
    <property type="entry name" value="Sacchrp_dh_NADP-bd"/>
</dbReference>
<evidence type="ECO:0000256" key="48">
    <source>
        <dbReference type="ARBA" id="ARBA00081012"/>
    </source>
</evidence>
<dbReference type="SMART" id="SM00368">
    <property type="entry name" value="LRR_RI"/>
    <property type="match status" value="3"/>
</dbReference>
<dbReference type="SUPFAM" id="SSF52283">
    <property type="entry name" value="Formate/glycerate dehydrogenase catalytic domain-like"/>
    <property type="match status" value="1"/>
</dbReference>
<feature type="compositionally biased region" description="Gly residues" evidence="50">
    <location>
        <begin position="1498"/>
        <end position="1518"/>
    </location>
</feature>
<feature type="compositionally biased region" description="Acidic residues" evidence="50">
    <location>
        <begin position="185"/>
        <end position="201"/>
    </location>
</feature>
<keyword evidence="16" id="KW-0963">Cytoplasm</keyword>
<dbReference type="FunFam" id="3.40.50.720:FF:000072">
    <property type="entry name" value="Saccharopine dehydrogenase [NADP(+), L-glutamate-forming]"/>
    <property type="match status" value="1"/>
</dbReference>
<evidence type="ECO:0000256" key="3">
    <source>
        <dbReference type="ARBA" id="ARBA00004305"/>
    </source>
</evidence>
<dbReference type="Gene3D" id="3.30.360.10">
    <property type="entry name" value="Dihydrodipicolinate Reductase, domain 2"/>
    <property type="match status" value="1"/>
</dbReference>
<dbReference type="Pfam" id="PF05222">
    <property type="entry name" value="AlaDh_PNT_N"/>
    <property type="match status" value="1"/>
</dbReference>
<feature type="binding site" evidence="49">
    <location>
        <position position="1576"/>
    </location>
    <ligand>
        <name>Mg(2+)</name>
        <dbReference type="ChEBI" id="CHEBI:18420"/>
        <label>1</label>
    </ligand>
</feature>
<comment type="subunit">
    <text evidence="10">Homotetramer.</text>
</comment>
<evidence type="ECO:0000256" key="24">
    <source>
        <dbReference type="ARBA" id="ARBA00023002"/>
    </source>
</evidence>
<feature type="compositionally biased region" description="Acidic residues" evidence="50">
    <location>
        <begin position="234"/>
        <end position="249"/>
    </location>
</feature>
<feature type="compositionally biased region" description="Basic and acidic residues" evidence="50">
    <location>
        <begin position="144"/>
        <end position="156"/>
    </location>
</feature>
<comment type="subunit">
    <text evidence="9">Monomer.</text>
</comment>
<feature type="region of interest" description="Disordered" evidence="50">
    <location>
        <begin position="143"/>
        <end position="406"/>
    </location>
</feature>
<dbReference type="GO" id="GO:0140290">
    <property type="term" value="P:peptidyl-serine ADP-deribosylation"/>
    <property type="evidence" value="ECO:0007669"/>
    <property type="project" value="UniProtKB-ARBA"/>
</dbReference>
<dbReference type="Pfam" id="PF03747">
    <property type="entry name" value="ADP_ribosyl_GH"/>
    <property type="match status" value="1"/>
</dbReference>
<dbReference type="CDD" id="cd12189">
    <property type="entry name" value="LKR_SDH_like"/>
    <property type="match status" value="1"/>
</dbReference>
<dbReference type="PANTHER" id="PTHR11133:SF22">
    <property type="entry name" value="ALPHA-AMINOADIPIC SEMIALDEHYDE SYNTHASE, MITOCHONDRIAL"/>
    <property type="match status" value="1"/>
</dbReference>
<dbReference type="InterPro" id="IPR007886">
    <property type="entry name" value="AlaDH/PNT_N"/>
</dbReference>
<protein>
    <recommendedName>
        <fullName evidence="36">ADP-ribosylhydrolase ARH3</fullName>
        <ecNumber evidence="12">1.5.1.8</ecNumber>
        <ecNumber evidence="13">1.5.1.9</ecNumber>
        <ecNumber evidence="11">3.2.1.143</ecNumber>
    </recommendedName>
    <alternativeName>
        <fullName evidence="37">ADP-ribose glycohydrolase ARH3</fullName>
    </alternativeName>
    <alternativeName>
        <fullName evidence="38">ADP-ribosylhydrolase 3</fullName>
    </alternativeName>
    <alternativeName>
        <fullName evidence="47">Alpha-aminoadipic semialdehyde synthase, mitochondrial</fullName>
    </alternativeName>
    <alternativeName>
        <fullName evidence="14">General transcription factor IIF subunit 1</fullName>
    </alternativeName>
    <alternativeName>
        <fullName evidence="48">LKR/SDH</fullName>
    </alternativeName>
    <alternativeName>
        <fullName evidence="41">O-acetyl-ADP-ribose deacetylase ARH3</fullName>
    </alternativeName>
    <alternativeName>
        <fullName evidence="42">Poly(ADP-ribose) glycohydrolase ARH3</fullName>
    </alternativeName>
    <alternativeName>
        <fullName evidence="35">Transcription initiation factor IIF subunit alpha</fullName>
    </alternativeName>
    <alternativeName>
        <fullName evidence="40">[Protein ADP-ribosylarginine] hydrolase-like protein 2</fullName>
    </alternativeName>
    <alternativeName>
        <fullName evidence="39">[Protein ADP-ribosylserine] hydrolase</fullName>
    </alternativeName>
</protein>
<comment type="catalytic activity">
    <reaction evidence="44">
        <text>L-saccharopine + NADP(+) + H2O = L-lysine + 2-oxoglutarate + NADPH + H(+)</text>
        <dbReference type="Rhea" id="RHEA:19373"/>
        <dbReference type="ChEBI" id="CHEBI:15377"/>
        <dbReference type="ChEBI" id="CHEBI:15378"/>
        <dbReference type="ChEBI" id="CHEBI:16810"/>
        <dbReference type="ChEBI" id="CHEBI:32551"/>
        <dbReference type="ChEBI" id="CHEBI:57783"/>
        <dbReference type="ChEBI" id="CHEBI:57951"/>
        <dbReference type="ChEBI" id="CHEBI:58349"/>
        <dbReference type="EC" id="1.5.1.8"/>
    </reaction>
    <physiologicalReaction direction="right-to-left" evidence="44">
        <dbReference type="Rhea" id="RHEA:19375"/>
    </physiologicalReaction>
</comment>
<keyword evidence="26" id="KW-0520">NAD</keyword>
<evidence type="ECO:0000256" key="10">
    <source>
        <dbReference type="ARBA" id="ARBA00011881"/>
    </source>
</evidence>
<dbReference type="Pfam" id="PF16653">
    <property type="entry name" value="Sacchrp_dh_C"/>
    <property type="match status" value="1"/>
</dbReference>
<dbReference type="InterPro" id="IPR001611">
    <property type="entry name" value="Leu-rich_rpt"/>
</dbReference>
<evidence type="ECO:0000256" key="43">
    <source>
        <dbReference type="ARBA" id="ARBA00049015"/>
    </source>
</evidence>
<comment type="catalytic activity">
    <reaction evidence="43">
        <text>alpha-NAD(+) + H2O = ADP-D-ribose + nicotinamide + H(+)</text>
        <dbReference type="Rhea" id="RHEA:68792"/>
        <dbReference type="ChEBI" id="CHEBI:15377"/>
        <dbReference type="ChEBI" id="CHEBI:15378"/>
        <dbReference type="ChEBI" id="CHEBI:17154"/>
        <dbReference type="ChEBI" id="CHEBI:57967"/>
        <dbReference type="ChEBI" id="CHEBI:77017"/>
    </reaction>
</comment>
<evidence type="ECO:0000259" key="52">
    <source>
        <dbReference type="SMART" id="SM01003"/>
    </source>
</evidence>
<feature type="compositionally biased region" description="Basic residues" evidence="50">
    <location>
        <begin position="215"/>
        <end position="230"/>
    </location>
</feature>
<dbReference type="GO" id="GO:0032968">
    <property type="term" value="P:positive regulation of transcription elongation by RNA polymerase II"/>
    <property type="evidence" value="ECO:0007669"/>
    <property type="project" value="InterPro"/>
</dbReference>
<dbReference type="FunFam" id="1.10.1870.10:FF:000001">
    <property type="entry name" value="Alpha-aminoadipic semialdehyde synthase, mitochondrial"/>
    <property type="match status" value="1"/>
</dbReference>
<dbReference type="GO" id="GO:0019878">
    <property type="term" value="P:lysine biosynthetic process via aminoadipic acid"/>
    <property type="evidence" value="ECO:0007669"/>
    <property type="project" value="TreeGrafter"/>
</dbReference>
<evidence type="ECO:0000256" key="19">
    <source>
        <dbReference type="ARBA" id="ARBA00022801"/>
    </source>
</evidence>
<evidence type="ECO:0000256" key="16">
    <source>
        <dbReference type="ARBA" id="ARBA00022490"/>
    </source>
</evidence>
<dbReference type="PANTHER" id="PTHR11133">
    <property type="entry name" value="SACCHAROPINE DEHYDROGENASE"/>
    <property type="match status" value="1"/>
</dbReference>
<dbReference type="InterPro" id="IPR007698">
    <property type="entry name" value="AlaDH/PNT_NAD(H)-bd"/>
</dbReference>
<dbReference type="Gene3D" id="3.80.10.10">
    <property type="entry name" value="Ribonuclease Inhibitor"/>
    <property type="match status" value="1"/>
</dbReference>
<evidence type="ECO:0000256" key="8">
    <source>
        <dbReference type="ARBA" id="ARBA00010702"/>
    </source>
</evidence>
<feature type="binding site" evidence="49">
    <location>
        <position position="1575"/>
    </location>
    <ligand>
        <name>Mg(2+)</name>
        <dbReference type="ChEBI" id="CHEBI:18420"/>
        <label>1</label>
    </ligand>
</feature>
<evidence type="ECO:0000313" key="54">
    <source>
        <dbReference type="Proteomes" id="UP000310200"/>
    </source>
</evidence>
<comment type="subcellular location">
    <subcellularLocation>
        <location evidence="2">Chromosome</location>
    </subcellularLocation>
    <subcellularLocation>
        <location evidence="4">Cytoplasm</location>
    </subcellularLocation>
    <subcellularLocation>
        <location evidence="3">Mitochondrion matrix</location>
    </subcellularLocation>
    <subcellularLocation>
        <location evidence="1">Nucleus</location>
    </subcellularLocation>
</comment>
<evidence type="ECO:0000256" key="44">
    <source>
        <dbReference type="ARBA" id="ARBA00051738"/>
    </source>
</evidence>
<dbReference type="InterPro" id="IPR036390">
    <property type="entry name" value="WH_DNA-bd_sf"/>
</dbReference>
<dbReference type="EMBL" id="QBLH01002813">
    <property type="protein sequence ID" value="TGZ46800.1"/>
    <property type="molecule type" value="Genomic_DNA"/>
</dbReference>
<evidence type="ECO:0000256" key="22">
    <source>
        <dbReference type="ARBA" id="ARBA00022946"/>
    </source>
</evidence>
<keyword evidence="30" id="KW-0234">DNA repair</keyword>
<dbReference type="GO" id="GO:0005634">
    <property type="term" value="C:nucleus"/>
    <property type="evidence" value="ECO:0007669"/>
    <property type="project" value="UniProtKB-SubCell"/>
</dbReference>
<feature type="compositionally biased region" description="Polar residues" evidence="50">
    <location>
        <begin position="371"/>
        <end position="384"/>
    </location>
</feature>
<dbReference type="GO" id="GO:0006367">
    <property type="term" value="P:transcription initiation at RNA polymerase II promoter"/>
    <property type="evidence" value="ECO:0007669"/>
    <property type="project" value="InterPro"/>
</dbReference>
<evidence type="ECO:0000256" key="32">
    <source>
        <dbReference type="ARBA" id="ARBA00023268"/>
    </source>
</evidence>
<dbReference type="GO" id="GO:0006281">
    <property type="term" value="P:DNA repair"/>
    <property type="evidence" value="ECO:0007669"/>
    <property type="project" value="UniProtKB-KW"/>
</dbReference>
<dbReference type="Pfam" id="PF03435">
    <property type="entry name" value="Sacchrp_dh_NADP"/>
    <property type="match status" value="1"/>
</dbReference>
<comment type="cofactor">
    <cofactor evidence="49">
        <name>Mg(2+)</name>
        <dbReference type="ChEBI" id="CHEBI:18420"/>
    </cofactor>
    <text evidence="49">Binds 2 magnesium ions per subunit.</text>
</comment>
<evidence type="ECO:0000256" key="37">
    <source>
        <dbReference type="ARBA" id="ARBA00042398"/>
    </source>
</evidence>
<evidence type="ECO:0000256" key="38">
    <source>
        <dbReference type="ARBA" id="ARBA00042471"/>
    </source>
</evidence>
<keyword evidence="22" id="KW-0809">Transit peptide</keyword>
<dbReference type="Gene3D" id="3.40.50.720">
    <property type="entry name" value="NAD(P)-binding Rossmann-like Domain"/>
    <property type="match status" value="2"/>
</dbReference>
<evidence type="ECO:0000256" key="40">
    <source>
        <dbReference type="ARBA" id="ARBA00042850"/>
    </source>
</evidence>
<dbReference type="EC" id="3.2.1.143" evidence="11"/>
<dbReference type="InterPro" id="IPR008851">
    <property type="entry name" value="TFIIF-alpha"/>
</dbReference>
<evidence type="ECO:0000256" key="41">
    <source>
        <dbReference type="ARBA" id="ARBA00043187"/>
    </source>
</evidence>
<dbReference type="InterPro" id="IPR051168">
    <property type="entry name" value="AASS"/>
</dbReference>
<evidence type="ECO:0000256" key="20">
    <source>
        <dbReference type="ARBA" id="ARBA00022842"/>
    </source>
</evidence>
<proteinExistence type="inferred from homology"/>
<dbReference type="FunFam" id="3.30.360.10:FF:000008">
    <property type="entry name" value="Alpha-aminoadipic semialdehyde synthase, mitochondrial"/>
    <property type="match status" value="1"/>
</dbReference>
<dbReference type="InterPro" id="IPR036388">
    <property type="entry name" value="WH-like_DNA-bd_sf"/>
</dbReference>
<feature type="compositionally biased region" description="Basic and acidic residues" evidence="50">
    <location>
        <begin position="306"/>
        <end position="324"/>
    </location>
</feature>
<keyword evidence="54" id="KW-1185">Reference proteome</keyword>
<dbReference type="InterPro" id="IPR032675">
    <property type="entry name" value="LRR_dom_sf"/>
</dbReference>
<keyword evidence="28" id="KW-0496">Mitochondrion</keyword>
<dbReference type="Pfam" id="PF13516">
    <property type="entry name" value="LRR_6"/>
    <property type="match status" value="3"/>
</dbReference>
<evidence type="ECO:0000256" key="15">
    <source>
        <dbReference type="ARBA" id="ARBA00022454"/>
    </source>
</evidence>
<dbReference type="Pfam" id="PF05793">
    <property type="entry name" value="TFIIF_alpha"/>
    <property type="match status" value="1"/>
</dbReference>
<dbReference type="SMART" id="SM01003">
    <property type="entry name" value="AlaDh_PNT_N"/>
    <property type="match status" value="1"/>
</dbReference>
<comment type="function">
    <text evidence="46">Bifunctional enzyme that catalyzes the first two steps in lysine degradation.</text>
</comment>
<dbReference type="GO" id="GO:0005759">
    <property type="term" value="C:mitochondrial matrix"/>
    <property type="evidence" value="ECO:0007669"/>
    <property type="project" value="UniProtKB-SubCell"/>
</dbReference>
<evidence type="ECO:0000256" key="17">
    <source>
        <dbReference type="ARBA" id="ARBA00022723"/>
    </source>
</evidence>
<feature type="compositionally biased region" description="Basic residues" evidence="50">
    <location>
        <begin position="325"/>
        <end position="338"/>
    </location>
</feature>
<dbReference type="InterPro" id="IPR036291">
    <property type="entry name" value="NAD(P)-bd_dom_sf"/>
</dbReference>
<evidence type="ECO:0000256" key="13">
    <source>
        <dbReference type="ARBA" id="ARBA00012849"/>
    </source>
</evidence>
<evidence type="ECO:0000256" key="14">
    <source>
        <dbReference type="ARBA" id="ARBA00020812"/>
    </source>
</evidence>
<comment type="catalytic activity">
    <reaction evidence="45">
        <text>L-saccharopine + NAD(+) + H2O = (S)-2-amino-6-oxohexanoate + L-glutamate + NADH + H(+)</text>
        <dbReference type="Rhea" id="RHEA:24520"/>
        <dbReference type="ChEBI" id="CHEBI:15377"/>
        <dbReference type="ChEBI" id="CHEBI:15378"/>
        <dbReference type="ChEBI" id="CHEBI:29985"/>
        <dbReference type="ChEBI" id="CHEBI:57540"/>
        <dbReference type="ChEBI" id="CHEBI:57945"/>
        <dbReference type="ChEBI" id="CHEBI:57951"/>
        <dbReference type="ChEBI" id="CHEBI:58321"/>
        <dbReference type="EC" id="1.5.1.9"/>
    </reaction>
    <physiologicalReaction direction="left-to-right" evidence="45">
        <dbReference type="Rhea" id="RHEA:24521"/>
    </physiologicalReaction>
</comment>
<evidence type="ECO:0000256" key="30">
    <source>
        <dbReference type="ARBA" id="ARBA00023204"/>
    </source>
</evidence>
<dbReference type="STRING" id="300112.A0A4S2KCL4"/>
<evidence type="ECO:0000256" key="45">
    <source>
        <dbReference type="ARBA" id="ARBA00051926"/>
    </source>
</evidence>
<dbReference type="InterPro" id="IPR011039">
    <property type="entry name" value="TFIIF_interaction"/>
</dbReference>
<dbReference type="GO" id="GO:0047130">
    <property type="term" value="F:saccharopine dehydrogenase (NADP+, L-lysine-forming) activity"/>
    <property type="evidence" value="ECO:0007669"/>
    <property type="project" value="UniProtKB-EC"/>
</dbReference>
<feature type="binding site" evidence="49">
    <location>
        <position position="1577"/>
    </location>
    <ligand>
        <name>Mg(2+)</name>
        <dbReference type="ChEBI" id="CHEBI:18420"/>
        <label>1</label>
    </ligand>
</feature>
<feature type="region of interest" description="Disordered" evidence="50">
    <location>
        <begin position="1492"/>
        <end position="1543"/>
    </location>
</feature>
<evidence type="ECO:0000256" key="49">
    <source>
        <dbReference type="PIRSR" id="PIRSR605502-1"/>
    </source>
</evidence>
<dbReference type="Gene3D" id="1.10.1870.10">
    <property type="entry name" value="Domain 3, Saccharopine reductase"/>
    <property type="match status" value="1"/>
</dbReference>
<evidence type="ECO:0000256" key="26">
    <source>
        <dbReference type="ARBA" id="ARBA00023027"/>
    </source>
</evidence>
<evidence type="ECO:0000256" key="1">
    <source>
        <dbReference type="ARBA" id="ARBA00004123"/>
    </source>
</evidence>
<evidence type="ECO:0000256" key="11">
    <source>
        <dbReference type="ARBA" id="ARBA00012255"/>
    </source>
</evidence>
<dbReference type="GO" id="GO:0046872">
    <property type="term" value="F:metal ion binding"/>
    <property type="evidence" value="ECO:0007669"/>
    <property type="project" value="UniProtKB-KW"/>
</dbReference>
<keyword evidence="21" id="KW-0521">NADP</keyword>
<evidence type="ECO:0000256" key="6">
    <source>
        <dbReference type="ARBA" id="ARBA00004720"/>
    </source>
</evidence>
<evidence type="ECO:0000256" key="12">
    <source>
        <dbReference type="ARBA" id="ARBA00012846"/>
    </source>
</evidence>
<feature type="domain" description="Alanine dehydrogenase/pyridine nucleotide transhydrogenase NAD(H)-binding" evidence="51">
    <location>
        <begin position="656"/>
        <end position="859"/>
    </location>
</feature>
<feature type="domain" description="Alanine dehydrogenase/pyridine nucleotide transhydrogenase N-terminal" evidence="52">
    <location>
        <begin position="489"/>
        <end position="616"/>
    </location>
</feature>
<dbReference type="SMART" id="SM01002">
    <property type="entry name" value="AlaDh_PNT_C"/>
    <property type="match status" value="1"/>
</dbReference>
<comment type="similarity">
    <text evidence="7">In the N-terminal section; belongs to the AlaDH/PNT family.</text>
</comment>
<evidence type="ECO:0000256" key="5">
    <source>
        <dbReference type="ARBA" id="ARBA00004682"/>
    </source>
</evidence>
<keyword evidence="25" id="KW-0805">Transcription regulation</keyword>
<dbReference type="EC" id="1.5.1.9" evidence="13"/>
<dbReference type="FunFam" id="3.40.50.720:FF:000087">
    <property type="entry name" value="alpha-aminoadipic semialdehyde synthase, mitochondrial"/>
    <property type="match status" value="1"/>
</dbReference>
<dbReference type="UniPathway" id="UPA00868">
    <property type="reaction ID" value="UER00835"/>
</dbReference>
<dbReference type="SUPFAM" id="SSF52047">
    <property type="entry name" value="RNI-like"/>
    <property type="match status" value="1"/>
</dbReference>
<evidence type="ECO:0000256" key="47">
    <source>
        <dbReference type="ARBA" id="ARBA00072416"/>
    </source>
</evidence>
<dbReference type="InterPro" id="IPR005502">
    <property type="entry name" value="Ribosyl_crysJ1"/>
</dbReference>
<dbReference type="InterPro" id="IPR036705">
    <property type="entry name" value="Ribosyl_crysJ1_sf"/>
</dbReference>
<evidence type="ECO:0000256" key="42">
    <source>
        <dbReference type="ARBA" id="ARBA00043193"/>
    </source>
</evidence>
<keyword evidence="32" id="KW-0511">Multifunctional enzyme</keyword>
<evidence type="ECO:0000256" key="21">
    <source>
        <dbReference type="ARBA" id="ARBA00022857"/>
    </source>
</evidence>
<evidence type="ECO:0000256" key="31">
    <source>
        <dbReference type="ARBA" id="ARBA00023242"/>
    </source>
</evidence>
<feature type="compositionally biased region" description="Acidic residues" evidence="50">
    <location>
        <begin position="281"/>
        <end position="290"/>
    </location>
</feature>
<keyword evidence="31" id="KW-0539">Nucleus</keyword>
<sequence length="1859" mass="206936">MDLQLHHPCRNLVFEYQNFSKWTQVKMERENNMKEYKGIEEEMPKFGAGSEFGRDAREEARRKKYGITSRKYKPEDQPWILKSGGKTGKKFKGIREGGVSENAAYYVFTHAADGAIEAFPLHEWYNFQPIQRYKALSAEEAEQEFSRRNKRLRNDEDGGDEEELVEGGKGKRPGKKEKELKISEMDEWMDSDDDESDSDEDENKKASEDEDDGKKKKKDKAQLQKKKKKKNVSDDEAFEESDDGDEEGRECDYISDSSDSESDDQQKSVAEEDALRKLLASDEDEDDEEQTDKKDGEEDKDEDDEGKEKDDKDKDKLGKEMDKRKDKKKKKKAKKKDQKKSASGKDSSSDFSSDSESDSDTALKEKDNKKPNSAHSSRCSTPTPAASGVSDSLKRKQSGSPDLSQAKKLKLDNFNLVPVTSYIPGANESGITEEAVRRYLVRKPMTTTELLQKFKSKKTGLTSEQLVNIMTQILKKINPTKQTIKNKIREDQSVWERRAPLAPANVRRLVRSGVKVIVQPSNRRAYPAQAYQAAGALLQEDISSASVIFGVKQVPVDQLIPNKTYCLFSHTIKAQESNMPLLDAILEKNIRLLDYEKLTDADGQRVVAFGKYAGVAGMVNILHGLGLRLLALGHHTPFMHIGPAHNYRDSAMARQAIRGAGYEIALGAMPKSIGPLTFVFTGSGNVSQGGQEVFQELPHEYVPPEMLRKVAEHGDTTKIYGCEVRRRHHLKRKEGGGFDPEEYDQHPELYISTFSKKIAPYASVIINGIYWAVDSPKLLTIPDAKYLLRPANTPWLPISVGAPALPHRMLGICDISADPGGSIEFMNECTTIDTPFCLYDADRNKDTKSFKGPGVLVCSIDNMPTQLPKESTDFFGNLLYPYALDIIQSDAKRPLDEHNFSPAVHSAIIASNGKLTPNFEYIQELRQLNQRSKHKADNGEQQNKTVVVLGAGYVSAPLVEYLHRDKNIRLVVASQLKDEADALANRFPGVEPVFLNVLDRPDTLHDVIKSANVVVSLLPYSLHHVIAKACIETKNHLVTASYMNDDVKALHEEAQEAGVTVLNEVGLDPGIDHFLAIECFDDVRQAGGKIESFVSWCGGLPAPECSSNPLRYKFSWSPRGALLNTLAPAKYLHEGQEVEIAGGGDLMSTVQDLDFLPGFALEGFPNRDSTMYRDYYGLQNASTVLRGTLRFKGFSDTILGLQLLGLIDPNPHPILHPNGPDITWRVLACNLLGLANDSIFYENLKQKLAERVNSWERVKAIEDLGLLEEDLVLKLNTPLDTLTHYLSKKLYYEKNERDLVILRHDIGILWPDNRRESRGINLVLYGDASGQSAMARTVGYPAAIAVKMILDGIKASPKLKKFSLTRSNLDQPRVAAILQGMVSNNNIEELDLSHCKLMDTGVHAVGEFLSMHQKLRTLHLANNNIGPIGVAGIVHGLMKANTTALKDLDLRLNPIQNEGANHICARRKKEWMEYTRAYPIADLPLGSRERIASTVDDGGSGGGGGGGGDGGGGSGGDPGSERQRLARGCISGGGGDGGGGRLEQVDHSATRKVLLQRRLNKLWNTKFREPVMVYTDDSAMTRSLAESLIEKQDLDIVDVAKRFAKSYHEEPDRGYGAGTATVLKEWKRHVEETNIKIPAKNLFDGLGSYGNGGAMRIAPVALFSYNNYDKLLYYVKEATEITHAHKLGINGAILQAIAIQQSLCLNASEELNVTNFVDDLINKMDKIENASEFKERLNIVKNLLSEDGDEPNEQRVVEQLGVKVRALESVPTAIFCFLKAQKRIKRIRTDDPLRRAIQYAISLGGDTDTIASMTGAIAGAFYGYEKFSVLLLSHCEEWERFREMADKFNTYLGVTSIQY</sequence>
<feature type="binding site" evidence="49">
    <location>
        <position position="1806"/>
    </location>
    <ligand>
        <name>Mg(2+)</name>
        <dbReference type="ChEBI" id="CHEBI:18420"/>
        <label>1</label>
    </ligand>
</feature>
<keyword evidence="23" id="KW-0007">Acetylation</keyword>
<evidence type="ECO:0000259" key="51">
    <source>
        <dbReference type="SMART" id="SM01002"/>
    </source>
</evidence>
<evidence type="ECO:0000256" key="39">
    <source>
        <dbReference type="ARBA" id="ARBA00042722"/>
    </source>
</evidence>
<dbReference type="SUPFAM" id="SSF51735">
    <property type="entry name" value="NAD(P)-binding Rossmann-fold domains"/>
    <property type="match status" value="1"/>
</dbReference>
<reference evidence="53 54" key="1">
    <citation type="journal article" date="2019" name="Philos. Trans. R. Soc. Lond., B, Biol. Sci.">
        <title>Ant behaviour and brain gene expression of defending hosts depend on the ecological success of the intruding social parasite.</title>
        <authorList>
            <person name="Kaur R."/>
            <person name="Stoldt M."/>
            <person name="Jongepier E."/>
            <person name="Feldmeyer B."/>
            <person name="Menzel F."/>
            <person name="Bornberg-Bauer E."/>
            <person name="Foitzik S."/>
        </authorList>
    </citation>
    <scope>NUCLEOTIDE SEQUENCE [LARGE SCALE GENOMIC DNA]</scope>
    <source>
        <tissue evidence="53">Whole body</tissue>
    </source>
</reference>
<dbReference type="GO" id="GO:0005694">
    <property type="term" value="C:chromosome"/>
    <property type="evidence" value="ECO:0007669"/>
    <property type="project" value="UniProtKB-SubCell"/>
</dbReference>
<dbReference type="SUPFAM" id="SSF50916">
    <property type="entry name" value="Rap30/74 interaction domains"/>
    <property type="match status" value="1"/>
</dbReference>
<dbReference type="FunFam" id="1.10.4080.10:FF:000001">
    <property type="entry name" value="ADP-ribose glycohydrolase ARH3"/>
    <property type="match status" value="1"/>
</dbReference>
<gene>
    <name evidence="53" type="ORF">DBV15_06568</name>
</gene>
<feature type="compositionally biased region" description="Basic and acidic residues" evidence="50">
    <location>
        <begin position="361"/>
        <end position="370"/>
    </location>
</feature>
<evidence type="ECO:0000256" key="25">
    <source>
        <dbReference type="ARBA" id="ARBA00023015"/>
    </source>
</evidence>
<dbReference type="SUPFAM" id="SSF46785">
    <property type="entry name" value="Winged helix' DNA-binding domain"/>
    <property type="match status" value="1"/>
</dbReference>
<dbReference type="SUPFAM" id="SSF55347">
    <property type="entry name" value="Glyceraldehyde-3-phosphate dehydrogenase-like, C-terminal domain"/>
    <property type="match status" value="1"/>
</dbReference>
<keyword evidence="15" id="KW-0158">Chromosome</keyword>
<evidence type="ECO:0000256" key="23">
    <source>
        <dbReference type="ARBA" id="ARBA00022990"/>
    </source>
</evidence>
<evidence type="ECO:0000256" key="7">
    <source>
        <dbReference type="ARBA" id="ARBA00005624"/>
    </source>
</evidence>
<name>A0A4S2KCL4_9HYME</name>
<evidence type="ECO:0000256" key="4">
    <source>
        <dbReference type="ARBA" id="ARBA00004496"/>
    </source>
</evidence>
<feature type="binding site" evidence="49">
    <location>
        <position position="1808"/>
    </location>
    <ligand>
        <name>Mg(2+)</name>
        <dbReference type="ChEBI" id="CHEBI:18420"/>
        <label>1</label>
    </ligand>
</feature>